<dbReference type="PANTHER" id="PTHR47572">
    <property type="entry name" value="LIPOPROTEIN-RELATED"/>
    <property type="match status" value="1"/>
</dbReference>
<evidence type="ECO:0000256" key="2">
    <source>
        <dbReference type="ARBA" id="ARBA00022801"/>
    </source>
</evidence>
<dbReference type="PANTHER" id="PTHR47572:SF4">
    <property type="entry name" value="LACTONASE DRP35"/>
    <property type="match status" value="1"/>
</dbReference>
<name>A0ABQ3TQK6_STRHY</name>
<comment type="similarity">
    <text evidence="1">Belongs to the SMP-30/CGR1 family.</text>
</comment>
<dbReference type="EMBL" id="BNEK01000002">
    <property type="protein sequence ID" value="GHJ25620.1"/>
    <property type="molecule type" value="Genomic_DNA"/>
</dbReference>
<dbReference type="Pfam" id="PF08450">
    <property type="entry name" value="SGL"/>
    <property type="match status" value="1"/>
</dbReference>
<sequence>MSFKSSSSIYEILDDRFLIPANGDKRLELLYDGARWVEGPVYLPAWRQVIFSDVPNDRMMRWDETTGAVGVFRASAGNPNAHTIDREGRLVSCEQGRRRITRTEHDGSVTVLADRFQGRRFNGPNDVVVRSDGSIWFTDPIFGIISDYEGERGESEIGASNVYRLDPATRRVQAVAEGFGAPNGLCFSPDEKRLMVSDTLTGQIRDFDVRRDGKLSPGAVFTQSSLDEAQFDGLKFDDEGRLWAAAGRSGLHCYDPDGTLIGRILFPTPVSNVAFGGAKNNRLFVSSASSLYSLMVAVTGAPRFGGRGLTTRARVAREDEFAVAAIRLQMYAETAEPRFGS</sequence>
<dbReference type="PRINTS" id="PR01790">
    <property type="entry name" value="SMP30FAMILY"/>
</dbReference>
<dbReference type="RefSeq" id="WP_236255594.1">
    <property type="nucleotide sequence ID" value="NZ_BNEK01000002.1"/>
</dbReference>
<dbReference type="Gene3D" id="2.120.10.30">
    <property type="entry name" value="TolB, C-terminal domain"/>
    <property type="match status" value="1"/>
</dbReference>
<feature type="domain" description="SMP-30/Gluconolactonase/LRE-like region" evidence="3">
    <location>
        <begin position="37"/>
        <end position="288"/>
    </location>
</feature>
<reference evidence="4" key="1">
    <citation type="submission" date="2024-05" db="EMBL/GenBank/DDBJ databases">
        <title>Whole genome shotgun sequence of Streptomyces hygroscopicus NBRC 113678.</title>
        <authorList>
            <person name="Komaki H."/>
            <person name="Tamura T."/>
        </authorList>
    </citation>
    <scope>NUCLEOTIDE SEQUENCE</scope>
    <source>
        <strain evidence="4">N11-34</strain>
    </source>
</reference>
<comment type="caution">
    <text evidence="4">The sequence shown here is derived from an EMBL/GenBank/DDBJ whole genome shotgun (WGS) entry which is preliminary data.</text>
</comment>
<organism evidence="4 5">
    <name type="scientific">Streptomyces hygroscopicus</name>
    <dbReference type="NCBI Taxonomy" id="1912"/>
    <lineage>
        <taxon>Bacteria</taxon>
        <taxon>Bacillati</taxon>
        <taxon>Actinomycetota</taxon>
        <taxon>Actinomycetes</taxon>
        <taxon>Kitasatosporales</taxon>
        <taxon>Streptomycetaceae</taxon>
        <taxon>Streptomyces</taxon>
        <taxon>Streptomyces violaceusniger group</taxon>
    </lineage>
</organism>
<evidence type="ECO:0000313" key="4">
    <source>
        <dbReference type="EMBL" id="GHJ25620.1"/>
    </source>
</evidence>
<dbReference type="SUPFAM" id="SSF63829">
    <property type="entry name" value="Calcium-dependent phosphotriesterase"/>
    <property type="match status" value="1"/>
</dbReference>
<dbReference type="InterPro" id="IPR011042">
    <property type="entry name" value="6-blade_b-propeller_TolB-like"/>
</dbReference>
<evidence type="ECO:0000313" key="5">
    <source>
        <dbReference type="Proteomes" id="UP001054854"/>
    </source>
</evidence>
<proteinExistence type="inferred from homology"/>
<dbReference type="InterPro" id="IPR051262">
    <property type="entry name" value="SMP-30/CGR1_Lactonase"/>
</dbReference>
<keyword evidence="2" id="KW-0378">Hydrolase</keyword>
<evidence type="ECO:0000259" key="3">
    <source>
        <dbReference type="Pfam" id="PF08450"/>
    </source>
</evidence>
<evidence type="ECO:0000256" key="1">
    <source>
        <dbReference type="ARBA" id="ARBA00008853"/>
    </source>
</evidence>
<dbReference type="InterPro" id="IPR005511">
    <property type="entry name" value="SMP-30"/>
</dbReference>
<protein>
    <submittedName>
        <fullName evidence="4">Gluconolactonase</fullName>
    </submittedName>
</protein>
<accession>A0ABQ3TQK6</accession>
<dbReference type="Proteomes" id="UP001054854">
    <property type="component" value="Unassembled WGS sequence"/>
</dbReference>
<dbReference type="InterPro" id="IPR013658">
    <property type="entry name" value="SGL"/>
</dbReference>
<gene>
    <name evidence="4" type="ORF">TPA0910_00530</name>
</gene>
<keyword evidence="5" id="KW-1185">Reference proteome</keyword>